<dbReference type="Gene3D" id="1.10.3720.10">
    <property type="entry name" value="MetI-like"/>
    <property type="match status" value="1"/>
</dbReference>
<dbReference type="PANTHER" id="PTHR30193:SF37">
    <property type="entry name" value="INNER MEMBRANE ABC TRANSPORTER PERMEASE PROTEIN YCJO"/>
    <property type="match status" value="1"/>
</dbReference>
<feature type="transmembrane region" description="Helical" evidence="7">
    <location>
        <begin position="265"/>
        <end position="294"/>
    </location>
</feature>
<dbReference type="PANTHER" id="PTHR30193">
    <property type="entry name" value="ABC TRANSPORTER PERMEASE PROTEIN"/>
    <property type="match status" value="1"/>
</dbReference>
<dbReference type="CDD" id="cd06261">
    <property type="entry name" value="TM_PBP2"/>
    <property type="match status" value="1"/>
</dbReference>
<evidence type="ECO:0000256" key="4">
    <source>
        <dbReference type="ARBA" id="ARBA00022692"/>
    </source>
</evidence>
<sequence length="305" mass="34955">METTKKAKWLTEKRRTGLSAYLFISPFFILFAIFGLFPMIFSFYLSFFRWDGLNPMTFNGFDNFKFILNDPVFYSAIKNTFIIGLLGTLPQIIVAIIIAFALNSTLIRFRNTFRTFIFLPYITSIVAVAIIFGVVFNNQPFGFANYVLSFFDMGPIRWNAEYWPVKIAIATMVFWRWVGYNTIIFLAGMQSIPRELYEAAKMDGATLFQQIRLITLPMLKPITMFVVFTATIGSLQLFTEPLIFLGRGLREEGITMVAYLWRDAFVYNSFGTASAAAIVLFFIIITLTAINLFITNRIGRSKKVS</sequence>
<dbReference type="InterPro" id="IPR035906">
    <property type="entry name" value="MetI-like_sf"/>
</dbReference>
<keyword evidence="4 7" id="KW-0812">Transmembrane</keyword>
<comment type="subcellular location">
    <subcellularLocation>
        <location evidence="1 7">Cell membrane</location>
        <topology evidence="1 7">Multi-pass membrane protein</topology>
    </subcellularLocation>
</comment>
<name>A0ABT5VH45_9BACI</name>
<protein>
    <submittedName>
        <fullName evidence="9">Sugar ABC transporter permease</fullName>
    </submittedName>
</protein>
<comment type="caution">
    <text evidence="9">The sequence shown here is derived from an EMBL/GenBank/DDBJ whole genome shotgun (WGS) entry which is preliminary data.</text>
</comment>
<keyword evidence="3" id="KW-1003">Cell membrane</keyword>
<keyword evidence="2 7" id="KW-0813">Transport</keyword>
<feature type="transmembrane region" description="Helical" evidence="7">
    <location>
        <begin position="167"/>
        <end position="187"/>
    </location>
</feature>
<evidence type="ECO:0000313" key="9">
    <source>
        <dbReference type="EMBL" id="MDE5414769.1"/>
    </source>
</evidence>
<feature type="domain" description="ABC transmembrane type-1" evidence="8">
    <location>
        <begin position="77"/>
        <end position="291"/>
    </location>
</feature>
<keyword evidence="5 7" id="KW-1133">Transmembrane helix</keyword>
<keyword evidence="6 7" id="KW-0472">Membrane</keyword>
<comment type="similarity">
    <text evidence="7">Belongs to the binding-protein-dependent transport system permease family.</text>
</comment>
<evidence type="ECO:0000256" key="6">
    <source>
        <dbReference type="ARBA" id="ARBA00023136"/>
    </source>
</evidence>
<evidence type="ECO:0000313" key="10">
    <source>
        <dbReference type="Proteomes" id="UP001148125"/>
    </source>
</evidence>
<accession>A0ABT5VH45</accession>
<evidence type="ECO:0000256" key="3">
    <source>
        <dbReference type="ARBA" id="ARBA00022475"/>
    </source>
</evidence>
<keyword evidence="10" id="KW-1185">Reference proteome</keyword>
<feature type="transmembrane region" description="Helical" evidence="7">
    <location>
        <begin position="115"/>
        <end position="136"/>
    </location>
</feature>
<evidence type="ECO:0000256" key="5">
    <source>
        <dbReference type="ARBA" id="ARBA00022989"/>
    </source>
</evidence>
<dbReference type="SUPFAM" id="SSF161098">
    <property type="entry name" value="MetI-like"/>
    <property type="match status" value="1"/>
</dbReference>
<evidence type="ECO:0000256" key="1">
    <source>
        <dbReference type="ARBA" id="ARBA00004651"/>
    </source>
</evidence>
<feature type="transmembrane region" description="Helical" evidence="7">
    <location>
        <begin position="21"/>
        <end position="47"/>
    </location>
</feature>
<gene>
    <name evidence="9" type="ORF">N7Z68_15530</name>
</gene>
<evidence type="ECO:0000256" key="7">
    <source>
        <dbReference type="RuleBase" id="RU363032"/>
    </source>
</evidence>
<evidence type="ECO:0000256" key="2">
    <source>
        <dbReference type="ARBA" id="ARBA00022448"/>
    </source>
</evidence>
<dbReference type="RefSeq" id="WP_275119381.1">
    <property type="nucleotide sequence ID" value="NZ_JAOTPO010000011.1"/>
</dbReference>
<feature type="transmembrane region" description="Helical" evidence="7">
    <location>
        <begin position="81"/>
        <end position="103"/>
    </location>
</feature>
<organism evidence="9 10">
    <name type="scientific">Alkalihalobacterium chitinilyticum</name>
    <dbReference type="NCBI Taxonomy" id="2980103"/>
    <lineage>
        <taxon>Bacteria</taxon>
        <taxon>Bacillati</taxon>
        <taxon>Bacillota</taxon>
        <taxon>Bacilli</taxon>
        <taxon>Bacillales</taxon>
        <taxon>Bacillaceae</taxon>
        <taxon>Alkalihalobacterium</taxon>
    </lineage>
</organism>
<dbReference type="InterPro" id="IPR000515">
    <property type="entry name" value="MetI-like"/>
</dbReference>
<reference evidence="9" key="1">
    <citation type="submission" date="2024-05" db="EMBL/GenBank/DDBJ databases">
        <title>Alkalihalobacillus sp. strain MEB203 novel alkaliphilic bacterium from Lonar Lake, India.</title>
        <authorList>
            <person name="Joshi A."/>
            <person name="Thite S."/>
            <person name="Mengade P."/>
        </authorList>
    </citation>
    <scope>NUCLEOTIDE SEQUENCE</scope>
    <source>
        <strain evidence="9">MEB 203</strain>
    </source>
</reference>
<dbReference type="Proteomes" id="UP001148125">
    <property type="component" value="Unassembled WGS sequence"/>
</dbReference>
<dbReference type="PROSITE" id="PS50928">
    <property type="entry name" value="ABC_TM1"/>
    <property type="match status" value="1"/>
</dbReference>
<dbReference type="Pfam" id="PF00528">
    <property type="entry name" value="BPD_transp_1"/>
    <property type="match status" value="1"/>
</dbReference>
<dbReference type="InterPro" id="IPR051393">
    <property type="entry name" value="ABC_transporter_permease"/>
</dbReference>
<dbReference type="EMBL" id="JAOTPO010000011">
    <property type="protein sequence ID" value="MDE5414769.1"/>
    <property type="molecule type" value="Genomic_DNA"/>
</dbReference>
<evidence type="ECO:0000259" key="8">
    <source>
        <dbReference type="PROSITE" id="PS50928"/>
    </source>
</evidence>
<proteinExistence type="inferred from homology"/>